<name>A0A345YAN0_9SPHN</name>
<proteinExistence type="predicted"/>
<organism evidence="2 3">
    <name type="scientific">Erythrobacter aureus</name>
    <dbReference type="NCBI Taxonomy" id="2182384"/>
    <lineage>
        <taxon>Bacteria</taxon>
        <taxon>Pseudomonadati</taxon>
        <taxon>Pseudomonadota</taxon>
        <taxon>Alphaproteobacteria</taxon>
        <taxon>Sphingomonadales</taxon>
        <taxon>Erythrobacteraceae</taxon>
        <taxon>Erythrobacter/Porphyrobacter group</taxon>
        <taxon>Erythrobacter</taxon>
    </lineage>
</organism>
<evidence type="ECO:0000313" key="2">
    <source>
        <dbReference type="EMBL" id="AXK40982.1"/>
    </source>
</evidence>
<gene>
    <name evidence="2" type="ORF">DVR09_00335</name>
</gene>
<evidence type="ECO:0000256" key="1">
    <source>
        <dbReference type="SAM" id="MobiDB-lite"/>
    </source>
</evidence>
<dbReference type="AlphaFoldDB" id="A0A345YAN0"/>
<dbReference type="OrthoDB" id="7410599at2"/>
<dbReference type="Proteomes" id="UP000254508">
    <property type="component" value="Chromosome"/>
</dbReference>
<protein>
    <submittedName>
        <fullName evidence="2">Uncharacterized protein</fullName>
    </submittedName>
</protein>
<sequence length="190" mass="20245">MKLPRLDPRWYAVPLIAAIVAAGALSGSAIGSTPILARSESMIPEAPRNAGIGEFRLDTRKPPPNHYPLVTPTGTIPVTELARHGRLRDEWQAFGNHAEERTLLDADYGWELGDAEIDRLDQWQPSPARAGLADRAVVIGQMPHVIVSSPQSRDEAITRASGPIAAPVAMPQPGLEETALGHAATSGSGE</sequence>
<accession>A0A345YAN0</accession>
<feature type="region of interest" description="Disordered" evidence="1">
    <location>
        <begin position="169"/>
        <end position="190"/>
    </location>
</feature>
<evidence type="ECO:0000313" key="3">
    <source>
        <dbReference type="Proteomes" id="UP000254508"/>
    </source>
</evidence>
<dbReference type="RefSeq" id="WP_115415175.1">
    <property type="nucleotide sequence ID" value="NZ_CP031357.1"/>
</dbReference>
<dbReference type="EMBL" id="CP031357">
    <property type="protein sequence ID" value="AXK40982.1"/>
    <property type="molecule type" value="Genomic_DNA"/>
</dbReference>
<dbReference type="KEGG" id="err:DVR09_00335"/>
<reference evidence="3" key="1">
    <citation type="submission" date="2018-07" db="EMBL/GenBank/DDBJ databases">
        <title>Genome sequence of Erythrobacter strain YH-07, an antagonistic bacterium isolated from Yellow Sea.</title>
        <authorList>
            <person name="Tang T."/>
            <person name="Liu Q."/>
            <person name="Sun X."/>
        </authorList>
    </citation>
    <scope>NUCLEOTIDE SEQUENCE [LARGE SCALE GENOMIC DNA]</scope>
    <source>
        <strain evidence="3">YH-07</strain>
    </source>
</reference>
<keyword evidence="3" id="KW-1185">Reference proteome</keyword>